<name>A0A7Z7I479_9BURK</name>
<feature type="domain" description="Beta-lactamase-related" evidence="1">
    <location>
        <begin position="53"/>
        <end position="376"/>
    </location>
</feature>
<dbReference type="AlphaFoldDB" id="A0A7Z7I479"/>
<keyword evidence="4" id="KW-1185">Reference proteome</keyword>
<dbReference type="Pfam" id="PF00144">
    <property type="entry name" value="Beta-lactamase"/>
    <property type="match status" value="1"/>
</dbReference>
<organism evidence="3 4">
    <name type="scientific">Caballeronia arationis</name>
    <dbReference type="NCBI Taxonomy" id="1777142"/>
    <lineage>
        <taxon>Bacteria</taxon>
        <taxon>Pseudomonadati</taxon>
        <taxon>Pseudomonadota</taxon>
        <taxon>Betaproteobacteria</taxon>
        <taxon>Burkholderiales</taxon>
        <taxon>Burkholderiaceae</taxon>
        <taxon>Caballeronia</taxon>
    </lineage>
</organism>
<dbReference type="Proteomes" id="UP000219522">
    <property type="component" value="Unassembled WGS sequence"/>
</dbReference>
<dbReference type="PANTHER" id="PTHR46825">
    <property type="entry name" value="D-ALANYL-D-ALANINE-CARBOXYPEPTIDASE/ENDOPEPTIDASE AMPH"/>
    <property type="match status" value="1"/>
</dbReference>
<dbReference type="InterPro" id="IPR050491">
    <property type="entry name" value="AmpC-like"/>
</dbReference>
<dbReference type="InterPro" id="IPR012338">
    <property type="entry name" value="Beta-lactam/transpept-like"/>
</dbReference>
<dbReference type="Gene3D" id="2.40.128.600">
    <property type="match status" value="1"/>
</dbReference>
<dbReference type="RefSeq" id="WP_062633310.1">
    <property type="nucleotide sequence ID" value="NZ_FCOG02000007.1"/>
</dbReference>
<dbReference type="SUPFAM" id="SSF56601">
    <property type="entry name" value="beta-lactamase/transpeptidase-like"/>
    <property type="match status" value="1"/>
</dbReference>
<feature type="domain" description="Peptidase S12 Pab87-related C-terminal" evidence="2">
    <location>
        <begin position="423"/>
        <end position="486"/>
    </location>
</feature>
<evidence type="ECO:0000259" key="1">
    <source>
        <dbReference type="Pfam" id="PF00144"/>
    </source>
</evidence>
<protein>
    <submittedName>
        <fullName evidence="3">CubicO group peptidase, beta-lactamase class C family</fullName>
    </submittedName>
</protein>
<reference evidence="3 4" key="1">
    <citation type="submission" date="2017-09" db="EMBL/GenBank/DDBJ databases">
        <authorList>
            <person name="Varghese N."/>
            <person name="Submissions S."/>
        </authorList>
    </citation>
    <scope>NUCLEOTIDE SEQUENCE [LARGE SCALE GENOMIC DNA]</scope>
    <source>
        <strain evidence="3 4">OK806</strain>
    </source>
</reference>
<dbReference type="InterPro" id="IPR021860">
    <property type="entry name" value="Peptidase_S12_Pab87-rel_C"/>
</dbReference>
<evidence type="ECO:0000313" key="3">
    <source>
        <dbReference type="EMBL" id="SOE61160.1"/>
    </source>
</evidence>
<evidence type="ECO:0000313" key="4">
    <source>
        <dbReference type="Proteomes" id="UP000219522"/>
    </source>
</evidence>
<dbReference type="Pfam" id="PF11954">
    <property type="entry name" value="DUF3471"/>
    <property type="match status" value="1"/>
</dbReference>
<dbReference type="Gene3D" id="3.40.710.10">
    <property type="entry name" value="DD-peptidase/beta-lactamase superfamily"/>
    <property type="match status" value="1"/>
</dbReference>
<dbReference type="PANTHER" id="PTHR46825:SF15">
    <property type="entry name" value="BETA-LACTAMASE-RELATED DOMAIN-CONTAINING PROTEIN"/>
    <property type="match status" value="1"/>
</dbReference>
<sequence>MGSTPLQGRRRFLGATLCGAFAVCGGSNSNAGESQPAPVPVPEKQINDAIGQIDKLAAELMSSTGVPGMAVAVVRNGQTVYAKGFGTRLVGSGQPVDADTVFQLASVSKSVGSSVVAHQVGIGSVAWNTPVRAHLPWFALSDPEVSQTIEIADLYSHRSGLPDHAGDRLEDMGYGKREILERLRFLPLHPFRNSYFDTNFGVTAAAVSVAAAAGIDWATLSEQVIYQPLGMSSTSSRYADFAARSNRALGHVKVNGKWVQGLGTTPDAQSPAGGVSSSVNDMAKWLAMMLGKGVFNGRRIVDEKALAAATSAQVQSVPEGDGHPASFYGYGFNVGTTAAGRPSFSHSGAFGAGAATNFLVVPSTGVAIIALTNGYPIGVPETLTAQFFDLVQFGSIQRDWAKLYANAFASLSKPEGSLVGVAPPASPLPARALSTYTGTCRNDYYGPIQVIDRGGSLVLSIGPRPMMLPLTHWDGDVFTFTLVNENASPGTISKALFLSNRVTLEYYDEDGVGTFIR</sequence>
<accession>A0A7Z7I479</accession>
<dbReference type="EMBL" id="OCSU01000001">
    <property type="protein sequence ID" value="SOE61160.1"/>
    <property type="molecule type" value="Genomic_DNA"/>
</dbReference>
<proteinExistence type="predicted"/>
<gene>
    <name evidence="3" type="ORF">SAMN05446927_2057</name>
</gene>
<comment type="caution">
    <text evidence="3">The sequence shown here is derived from an EMBL/GenBank/DDBJ whole genome shotgun (WGS) entry which is preliminary data.</text>
</comment>
<dbReference type="InterPro" id="IPR001466">
    <property type="entry name" value="Beta-lactam-related"/>
</dbReference>
<dbReference type="OrthoDB" id="9801061at2"/>
<evidence type="ECO:0000259" key="2">
    <source>
        <dbReference type="Pfam" id="PF11954"/>
    </source>
</evidence>